<protein>
    <recommendedName>
        <fullName evidence="5">DUF4339 domain-containing protein</fullName>
    </recommendedName>
</protein>
<keyword evidence="2" id="KW-0812">Transmembrane</keyword>
<keyword evidence="4" id="KW-1185">Reference proteome</keyword>
<feature type="compositionally biased region" description="Basic and acidic residues" evidence="1">
    <location>
        <begin position="125"/>
        <end position="167"/>
    </location>
</feature>
<keyword evidence="2" id="KW-1133">Transmembrane helix</keyword>
<evidence type="ECO:0000256" key="2">
    <source>
        <dbReference type="SAM" id="Phobius"/>
    </source>
</evidence>
<feature type="region of interest" description="Disordered" evidence="1">
    <location>
        <begin position="105"/>
        <end position="184"/>
    </location>
</feature>
<feature type="region of interest" description="Disordered" evidence="1">
    <location>
        <begin position="54"/>
        <end position="73"/>
    </location>
</feature>
<dbReference type="EMBL" id="CP044016">
    <property type="protein sequence ID" value="QES87244.1"/>
    <property type="molecule type" value="Genomic_DNA"/>
</dbReference>
<evidence type="ECO:0000313" key="3">
    <source>
        <dbReference type="EMBL" id="QES87244.1"/>
    </source>
</evidence>
<organism evidence="3 4">
    <name type="scientific">Rhizosphaericola mali</name>
    <dbReference type="NCBI Taxonomy" id="2545455"/>
    <lineage>
        <taxon>Bacteria</taxon>
        <taxon>Pseudomonadati</taxon>
        <taxon>Bacteroidota</taxon>
        <taxon>Chitinophagia</taxon>
        <taxon>Chitinophagales</taxon>
        <taxon>Chitinophagaceae</taxon>
        <taxon>Rhizosphaericola</taxon>
    </lineage>
</organism>
<dbReference type="KEGG" id="arac:E0W69_000730"/>
<feature type="region of interest" description="Disordered" evidence="1">
    <location>
        <begin position="299"/>
        <end position="335"/>
    </location>
</feature>
<proteinExistence type="predicted"/>
<evidence type="ECO:0000313" key="4">
    <source>
        <dbReference type="Proteomes" id="UP000292424"/>
    </source>
</evidence>
<feature type="transmembrane region" description="Helical" evidence="2">
    <location>
        <begin position="192"/>
        <end position="214"/>
    </location>
</feature>
<dbReference type="AlphaFoldDB" id="A0A5P2FUV6"/>
<dbReference type="RefSeq" id="WP_131328122.1">
    <property type="nucleotide sequence ID" value="NZ_CP044016.1"/>
</dbReference>
<dbReference type="OrthoDB" id="679074at2"/>
<evidence type="ECO:0000256" key="1">
    <source>
        <dbReference type="SAM" id="MobiDB-lite"/>
    </source>
</evidence>
<sequence length="438" mass="48391">MNFYRVLRDNLESGPFSLDELKRFGLKSSDLIWVDGESASWKFPDEVDGLIAKVEGKTETTSPEIKTPPSPKKRYRLTADHKMVEITEDEAHSSDIPRIAEQPPAPIIESKPSESQITPFSKPIAKPEPEPFAKKEFVEEEGESTKEEFPIEPELKEKPKTEKKSDFVDFEPEKEESTTNESFDEMKKNSNAGAFIFAGLLFLVAIGFFGYKYYNDKNSDNQDVAVNTADTTSEGGDEGQNHPVMTGGNIGIADDTTGQSLRIQSQQLLRDSIEKVRKARKLIEAANAKAVDTVKKEEADIALDEPSPEKETPAKVEKPKIDTSSNGGPKKVTIDPITGKSELDQYVRIGVVNPPQKAGGVKGMKLVVHNVSKRNIMRVRINLLYFNNAGLIVKRKSIVAPNIKMAGSVTMPVEDDATASLVSYKIAGILGDHVNLQR</sequence>
<accession>A0A5P2FUV6</accession>
<keyword evidence="2" id="KW-0472">Membrane</keyword>
<reference evidence="3 4" key="1">
    <citation type="submission" date="2019-09" db="EMBL/GenBank/DDBJ databases">
        <title>Complete genome sequence of Arachidicoccus sp. B3-10 isolated from apple orchard soil.</title>
        <authorList>
            <person name="Kim H.S."/>
            <person name="Han K.-I."/>
            <person name="Suh M.K."/>
            <person name="Lee K.C."/>
            <person name="Eom M.K."/>
            <person name="Kim J.-S."/>
            <person name="Kang S.W."/>
            <person name="Sin Y."/>
            <person name="Lee J.-S."/>
        </authorList>
    </citation>
    <scope>NUCLEOTIDE SEQUENCE [LARGE SCALE GENOMIC DNA]</scope>
    <source>
        <strain evidence="3 4">B3-10</strain>
    </source>
</reference>
<name>A0A5P2FUV6_9BACT</name>
<dbReference type="Proteomes" id="UP000292424">
    <property type="component" value="Chromosome"/>
</dbReference>
<gene>
    <name evidence="3" type="ORF">E0W69_000730</name>
</gene>
<feature type="compositionally biased region" description="Basic and acidic residues" evidence="1">
    <location>
        <begin position="307"/>
        <end position="321"/>
    </location>
</feature>
<evidence type="ECO:0008006" key="5">
    <source>
        <dbReference type="Google" id="ProtNLM"/>
    </source>
</evidence>